<proteinExistence type="predicted"/>
<dbReference type="Pfam" id="PF00916">
    <property type="entry name" value="Sulfate_transp"/>
    <property type="match status" value="1"/>
</dbReference>
<evidence type="ECO:0000256" key="1">
    <source>
        <dbReference type="ARBA" id="ARBA00004141"/>
    </source>
</evidence>
<evidence type="ECO:0000256" key="2">
    <source>
        <dbReference type="ARBA" id="ARBA00022692"/>
    </source>
</evidence>
<dbReference type="GO" id="GO:0055085">
    <property type="term" value="P:transmembrane transport"/>
    <property type="evidence" value="ECO:0007669"/>
    <property type="project" value="InterPro"/>
</dbReference>
<evidence type="ECO:0000256" key="4">
    <source>
        <dbReference type="ARBA" id="ARBA00023136"/>
    </source>
</evidence>
<evidence type="ECO:0000259" key="6">
    <source>
        <dbReference type="PROSITE" id="PS50801"/>
    </source>
</evidence>
<dbReference type="InterPro" id="IPR011547">
    <property type="entry name" value="SLC26A/SulP_dom"/>
</dbReference>
<accession>A0A0L7LNJ8</accession>
<dbReference type="EMBL" id="JTDY01000476">
    <property type="protein sequence ID" value="KOB77005.1"/>
    <property type="molecule type" value="Genomic_DNA"/>
</dbReference>
<name>A0A0L7LNJ8_OPEBR</name>
<feature type="transmembrane region" description="Helical" evidence="5">
    <location>
        <begin position="426"/>
        <end position="458"/>
    </location>
</feature>
<dbReference type="Proteomes" id="UP000037510">
    <property type="component" value="Unassembled WGS sequence"/>
</dbReference>
<protein>
    <submittedName>
        <fullName evidence="7">Putative sulfate/bicarbonate/oxalate exchanger sat-1</fullName>
    </submittedName>
</protein>
<dbReference type="InterPro" id="IPR001902">
    <property type="entry name" value="SLC26A/SulP_fam"/>
</dbReference>
<dbReference type="AlphaFoldDB" id="A0A0L7LNJ8"/>
<feature type="transmembrane region" description="Helical" evidence="5">
    <location>
        <begin position="234"/>
        <end position="254"/>
    </location>
</feature>
<evidence type="ECO:0000256" key="3">
    <source>
        <dbReference type="ARBA" id="ARBA00022989"/>
    </source>
</evidence>
<dbReference type="GO" id="GO:0016020">
    <property type="term" value="C:membrane"/>
    <property type="evidence" value="ECO:0007669"/>
    <property type="project" value="UniProtKB-SubCell"/>
</dbReference>
<dbReference type="InterPro" id="IPR002645">
    <property type="entry name" value="STAS_dom"/>
</dbReference>
<dbReference type="Pfam" id="PF01740">
    <property type="entry name" value="STAS"/>
    <property type="match status" value="1"/>
</dbReference>
<dbReference type="PANTHER" id="PTHR11814">
    <property type="entry name" value="SULFATE TRANSPORTER"/>
    <property type="match status" value="1"/>
</dbReference>
<comment type="subcellular location">
    <subcellularLocation>
        <location evidence="1">Membrane</location>
        <topology evidence="1">Multi-pass membrane protein</topology>
    </subcellularLocation>
</comment>
<feature type="transmembrane region" description="Helical" evidence="5">
    <location>
        <begin position="196"/>
        <end position="214"/>
    </location>
</feature>
<dbReference type="Gene3D" id="3.30.750.24">
    <property type="entry name" value="STAS domain"/>
    <property type="match status" value="1"/>
</dbReference>
<dbReference type="InterPro" id="IPR036513">
    <property type="entry name" value="STAS_dom_sf"/>
</dbReference>
<keyword evidence="3 5" id="KW-1133">Transmembrane helix</keyword>
<evidence type="ECO:0000313" key="7">
    <source>
        <dbReference type="EMBL" id="KOB77005.1"/>
    </source>
</evidence>
<dbReference type="STRING" id="104452.A0A0L7LNJ8"/>
<feature type="transmembrane region" description="Helical" evidence="5">
    <location>
        <begin position="120"/>
        <end position="140"/>
    </location>
</feature>
<dbReference type="SUPFAM" id="SSF52091">
    <property type="entry name" value="SpoIIaa-like"/>
    <property type="match status" value="1"/>
</dbReference>
<comment type="caution">
    <text evidence="7">The sequence shown here is derived from an EMBL/GenBank/DDBJ whole genome shotgun (WGS) entry which is preliminary data.</text>
</comment>
<feature type="transmembrane region" description="Helical" evidence="5">
    <location>
        <begin position="398"/>
        <end position="420"/>
    </location>
</feature>
<keyword evidence="4 5" id="KW-0472">Membrane</keyword>
<feature type="transmembrane region" description="Helical" evidence="5">
    <location>
        <begin position="333"/>
        <end position="356"/>
    </location>
</feature>
<evidence type="ECO:0000313" key="8">
    <source>
        <dbReference type="Proteomes" id="UP000037510"/>
    </source>
</evidence>
<organism evidence="7 8">
    <name type="scientific">Operophtera brumata</name>
    <name type="common">Winter moth</name>
    <name type="synonym">Phalaena brumata</name>
    <dbReference type="NCBI Taxonomy" id="104452"/>
    <lineage>
        <taxon>Eukaryota</taxon>
        <taxon>Metazoa</taxon>
        <taxon>Ecdysozoa</taxon>
        <taxon>Arthropoda</taxon>
        <taxon>Hexapoda</taxon>
        <taxon>Insecta</taxon>
        <taxon>Pterygota</taxon>
        <taxon>Neoptera</taxon>
        <taxon>Endopterygota</taxon>
        <taxon>Lepidoptera</taxon>
        <taxon>Glossata</taxon>
        <taxon>Ditrysia</taxon>
        <taxon>Geometroidea</taxon>
        <taxon>Geometridae</taxon>
        <taxon>Larentiinae</taxon>
        <taxon>Operophtera</taxon>
    </lineage>
</organism>
<feature type="domain" description="STAS" evidence="6">
    <location>
        <begin position="475"/>
        <end position="553"/>
    </location>
</feature>
<keyword evidence="2 5" id="KW-0812">Transmembrane</keyword>
<evidence type="ECO:0000256" key="5">
    <source>
        <dbReference type="SAM" id="Phobius"/>
    </source>
</evidence>
<gene>
    <name evidence="7" type="ORF">OBRU01_02835</name>
</gene>
<feature type="transmembrane region" description="Helical" evidence="5">
    <location>
        <begin position="368"/>
        <end position="386"/>
    </location>
</feature>
<dbReference type="PROSITE" id="PS50801">
    <property type="entry name" value="STAS"/>
    <property type="match status" value="1"/>
</dbReference>
<reference evidence="7 8" key="1">
    <citation type="journal article" date="2015" name="Genome Biol. Evol.">
        <title>The genome of winter moth (Operophtera brumata) provides a genomic perspective on sexual dimorphism and phenology.</title>
        <authorList>
            <person name="Derks M.F."/>
            <person name="Smit S."/>
            <person name="Salis L."/>
            <person name="Schijlen E."/>
            <person name="Bossers A."/>
            <person name="Mateman C."/>
            <person name="Pijl A.S."/>
            <person name="de Ridder D."/>
            <person name="Groenen M.A."/>
            <person name="Visser M.E."/>
            <person name="Megens H.J."/>
        </authorList>
    </citation>
    <scope>NUCLEOTIDE SEQUENCE [LARGE SCALE GENOMIC DNA]</scope>
    <source>
        <strain evidence="7">WM2013NL</strain>
        <tissue evidence="7">Head and thorax</tissue>
    </source>
</reference>
<sequence length="582" mass="63671">MTFLNEDLISRNENKRFIKKVCNVKVLKRKLPIVEWLPKYDVGAFIQDLIAGLTVGLTAIPQGIAYAVIAGLPPEYGLYSSLTAGAVYAIFGSCKDISVGPTAILSAITAKYVSSYSADFAVLATFLSGVLILTMSVLRLGFLVEFISLPVISGFTTAAALQISASQLKALFGLTGSSGNYFAESVYNFVLNIKTINPWDLLLGLCTVMALVFLKRLGEDCGPKDAITKKIRWLICLSRNAVVVFAGMVTAYILKDHFENQSLNLIGEIKGGLPEFGLPPFKTVLNNETYSFIGMVEVLGPKSLVIPLIAVLEIIVLSKVFSMGNPVDATQEMFALGLCNIIGAFGKGMPITGAFTRSTLNHVSGVKTTAGGIITCILIVLALTLLTSTFPYIPKASLAGLIIAAVFSMIDIPTVNILWRSSKRELFVLLITMFVSLFQGLEYGIVAGILAEAFVVMYKEARPELDFRIIRDGRNVLVIKLTKYLLYCNAENIRRKSLKLSVTYYDSVLIIDGANLSYLDFTVASNLMSLIKDLTKNSRQIYFVNFDSDIKNMCLDIYPESSNHFVNTESYLDVLGNVVKFL</sequence>
<keyword evidence="8" id="KW-1185">Reference proteome</keyword>